<dbReference type="Proteomes" id="UP000238479">
    <property type="component" value="Chromosome 2"/>
</dbReference>
<feature type="signal peptide" evidence="1">
    <location>
        <begin position="1"/>
        <end position="24"/>
    </location>
</feature>
<accession>A0A2P6RPD5</accession>
<dbReference type="Gramene" id="PRQ48277">
    <property type="protein sequence ID" value="PRQ48277"/>
    <property type="gene ID" value="RchiOBHm_Chr2g0108911"/>
</dbReference>
<gene>
    <name evidence="2" type="ORF">RchiOBHm_Chr2g0108911</name>
</gene>
<feature type="chain" id="PRO_5015198831" evidence="1">
    <location>
        <begin position="25"/>
        <end position="191"/>
    </location>
</feature>
<reference evidence="2 3" key="1">
    <citation type="journal article" date="2018" name="Nat. Genet.">
        <title>The Rosa genome provides new insights in the design of modern roses.</title>
        <authorList>
            <person name="Bendahmane M."/>
        </authorList>
    </citation>
    <scope>NUCLEOTIDE SEQUENCE [LARGE SCALE GENOMIC DNA]</scope>
    <source>
        <strain evidence="3">cv. Old Blush</strain>
    </source>
</reference>
<evidence type="ECO:0000313" key="3">
    <source>
        <dbReference type="Proteomes" id="UP000238479"/>
    </source>
</evidence>
<comment type="caution">
    <text evidence="2">The sequence shown here is derived from an EMBL/GenBank/DDBJ whole genome shotgun (WGS) entry which is preliminary data.</text>
</comment>
<keyword evidence="3" id="KW-1185">Reference proteome</keyword>
<organism evidence="2 3">
    <name type="scientific">Rosa chinensis</name>
    <name type="common">China rose</name>
    <dbReference type="NCBI Taxonomy" id="74649"/>
    <lineage>
        <taxon>Eukaryota</taxon>
        <taxon>Viridiplantae</taxon>
        <taxon>Streptophyta</taxon>
        <taxon>Embryophyta</taxon>
        <taxon>Tracheophyta</taxon>
        <taxon>Spermatophyta</taxon>
        <taxon>Magnoliopsida</taxon>
        <taxon>eudicotyledons</taxon>
        <taxon>Gunneridae</taxon>
        <taxon>Pentapetalae</taxon>
        <taxon>rosids</taxon>
        <taxon>fabids</taxon>
        <taxon>Rosales</taxon>
        <taxon>Rosaceae</taxon>
        <taxon>Rosoideae</taxon>
        <taxon>Rosoideae incertae sedis</taxon>
        <taxon>Rosa</taxon>
    </lineage>
</organism>
<proteinExistence type="predicted"/>
<sequence length="191" mass="20630">MATVIFSLVALLFLLFAVLDYSDGKPPWSGASISSSVVNQEILLEVDVVVDGLVAGIPDAFVGFQWGSEKGNDAHGGFRRDWPRFEELLHLWRSSYPWRLAGDWDRLLRSGSGSGSEPAVDFRVGSGFCCKLVGEVKIRLGRPGMMWWAGGGSCGVFPSTGIGDGVSGGCWVEEHIWAQGGCFVFVLLAEL</sequence>
<name>A0A2P6RPD5_ROSCH</name>
<dbReference type="EMBL" id="PDCK01000040">
    <property type="protein sequence ID" value="PRQ48277.1"/>
    <property type="molecule type" value="Genomic_DNA"/>
</dbReference>
<evidence type="ECO:0000256" key="1">
    <source>
        <dbReference type="SAM" id="SignalP"/>
    </source>
</evidence>
<protein>
    <submittedName>
        <fullName evidence="2">Uncharacterized protein</fullName>
    </submittedName>
</protein>
<dbReference type="AlphaFoldDB" id="A0A2P6RPD5"/>
<evidence type="ECO:0000313" key="2">
    <source>
        <dbReference type="EMBL" id="PRQ48277.1"/>
    </source>
</evidence>
<keyword evidence="1" id="KW-0732">Signal</keyword>